<dbReference type="Gene3D" id="2.60.120.560">
    <property type="entry name" value="Exo-inulinase, domain 1"/>
    <property type="match status" value="2"/>
</dbReference>
<dbReference type="Gene3D" id="3.20.20.190">
    <property type="entry name" value="Phosphatidylinositol (PI) phosphodiesterase"/>
    <property type="match status" value="1"/>
</dbReference>
<dbReference type="Proteomes" id="UP000535491">
    <property type="component" value="Unassembled WGS sequence"/>
</dbReference>
<feature type="domain" description="GP-PDE" evidence="2">
    <location>
        <begin position="412"/>
        <end position="648"/>
    </location>
</feature>
<keyword evidence="1" id="KW-0732">Signal</keyword>
<keyword evidence="5" id="KW-1185">Reference proteome</keyword>
<dbReference type="Gene3D" id="2.30.30.40">
    <property type="entry name" value="SH3 Domains"/>
    <property type="match status" value="1"/>
</dbReference>
<gene>
    <name evidence="4" type="ORF">H1191_12030</name>
</gene>
<feature type="chain" id="PRO_5031070509" description="GP-PDE domain-containing protein" evidence="1">
    <location>
        <begin position="23"/>
        <end position="735"/>
    </location>
</feature>
<evidence type="ECO:0000313" key="5">
    <source>
        <dbReference type="Proteomes" id="UP000535491"/>
    </source>
</evidence>
<evidence type="ECO:0008006" key="6">
    <source>
        <dbReference type="Google" id="ProtNLM"/>
    </source>
</evidence>
<dbReference type="PROSITE" id="PS51781">
    <property type="entry name" value="SH3B"/>
    <property type="match status" value="1"/>
</dbReference>
<dbReference type="GO" id="GO:0008081">
    <property type="term" value="F:phosphoric diester hydrolase activity"/>
    <property type="evidence" value="ECO:0007669"/>
    <property type="project" value="InterPro"/>
</dbReference>
<dbReference type="SUPFAM" id="SSF51695">
    <property type="entry name" value="PLC-like phosphodiesterases"/>
    <property type="match status" value="1"/>
</dbReference>
<organism evidence="4 5">
    <name type="scientific">Paenactinomyces guangxiensis</name>
    <dbReference type="NCBI Taxonomy" id="1490290"/>
    <lineage>
        <taxon>Bacteria</taxon>
        <taxon>Bacillati</taxon>
        <taxon>Bacillota</taxon>
        <taxon>Bacilli</taxon>
        <taxon>Bacillales</taxon>
        <taxon>Thermoactinomycetaceae</taxon>
        <taxon>Paenactinomyces</taxon>
    </lineage>
</organism>
<evidence type="ECO:0000313" key="4">
    <source>
        <dbReference type="EMBL" id="MBA4495037.1"/>
    </source>
</evidence>
<feature type="signal peptide" evidence="1">
    <location>
        <begin position="1"/>
        <end position="22"/>
    </location>
</feature>
<dbReference type="EMBL" id="JACEIQ010000011">
    <property type="protein sequence ID" value="MBA4495037.1"/>
    <property type="molecule type" value="Genomic_DNA"/>
</dbReference>
<evidence type="ECO:0000256" key="1">
    <source>
        <dbReference type="SAM" id="SignalP"/>
    </source>
</evidence>
<dbReference type="InterPro" id="IPR003646">
    <property type="entry name" value="SH3-like_bac-type"/>
</dbReference>
<dbReference type="PANTHER" id="PTHR46211">
    <property type="entry name" value="GLYCEROPHOSPHORYL DIESTER PHOSPHODIESTERASE"/>
    <property type="match status" value="1"/>
</dbReference>
<evidence type="ECO:0000259" key="3">
    <source>
        <dbReference type="PROSITE" id="PS51781"/>
    </source>
</evidence>
<dbReference type="GO" id="GO:0006629">
    <property type="term" value="P:lipid metabolic process"/>
    <property type="evidence" value="ECO:0007669"/>
    <property type="project" value="InterPro"/>
</dbReference>
<reference evidence="4 5" key="1">
    <citation type="submission" date="2020-07" db="EMBL/GenBank/DDBJ databases">
        <authorList>
            <person name="Feng H."/>
        </authorList>
    </citation>
    <scope>NUCLEOTIDE SEQUENCE [LARGE SCALE GENOMIC DNA]</scope>
    <source>
        <strain evidence="5">s-10</strain>
    </source>
</reference>
<proteinExistence type="predicted"/>
<dbReference type="PROSITE" id="PS51704">
    <property type="entry name" value="GP_PDE"/>
    <property type="match status" value="1"/>
</dbReference>
<sequence length="735" mass="80403">MKNLFLLIFASVIALTSSPAFYLVGHASPTAEQTIVNEDFSSGTIPADWKAIVGEWKVQNGRLVGKSDSTGQLSRIAFGPHVENFRFEATIRFDQVLEPTRWTALALDMPSSNTVPWSQAALRSGSTASNGVEFAQRTTENKWNVISKTSAPREVGVGKDVRVRIEVHENLARWYFDDRFLLEETFLPRSSNGVFGFVVSGATVSFDNVKITQLEPKPPVLKETFSGTSIPSGWNPSGSWTVQNGRLIGKSTSTSDLSRISFGSHLKNFRFEATVRFDQVIDQTRWAALALDMPKTNTVPWSQAAMRSGTTASNGIEFAQRTSSNNWNVISKAAASTDAGVGKDVRVAIEVQDKRARWYYNGQFVLEETSLPRSSDGVFGFVISGATVSFDDVIIRSLGDYPSLFKNTYGNPHVVAHRGNSVAAPENTIAAIRSAKNAGVPIVEVDTQTTYDGVPILMHDKTVDRTTNGTGYVNEMNLTEIRMLDAGSWFSPQFAGERVPTLEEALDEIKDSNIKLLLEIKAPETQTEIKRILFEVTSREMSDQVIIQSFDETILRYARSLAPEIPRAILRTTPHTDPVAAAKDLGLISYHAKHTGLSENPGVIKTLHQAGFSVFTYTIDTSTEWGKFTNLGVDGIVTNHPKAALDWLSNGFPGTVNTTTGVNLNVRSGPGTNYDIVGSVADGQTIFIKCQIRGETITGTYGTSNLWNQIGDGKYIPDAYTYTGSSEQVAPTCTN</sequence>
<name>A0A7W1WS79_9BACL</name>
<dbReference type="InterPro" id="IPR030395">
    <property type="entry name" value="GP_PDE_dom"/>
</dbReference>
<dbReference type="Pfam" id="PF03009">
    <property type="entry name" value="GDPD"/>
    <property type="match status" value="1"/>
</dbReference>
<dbReference type="PANTHER" id="PTHR46211:SF14">
    <property type="entry name" value="GLYCEROPHOSPHODIESTER PHOSPHODIESTERASE"/>
    <property type="match status" value="1"/>
</dbReference>
<dbReference type="InterPro" id="IPR017946">
    <property type="entry name" value="PLC-like_Pdiesterase_TIM-brl"/>
</dbReference>
<accession>A0A7W1WS79</accession>
<protein>
    <recommendedName>
        <fullName evidence="6">GP-PDE domain-containing protein</fullName>
    </recommendedName>
</protein>
<feature type="domain" description="SH3b" evidence="3">
    <location>
        <begin position="654"/>
        <end position="725"/>
    </location>
</feature>
<dbReference type="AlphaFoldDB" id="A0A7W1WS79"/>
<dbReference type="RefSeq" id="WP_181752271.1">
    <property type="nucleotide sequence ID" value="NZ_JACEIQ010000011.1"/>
</dbReference>
<evidence type="ECO:0000259" key="2">
    <source>
        <dbReference type="PROSITE" id="PS51704"/>
    </source>
</evidence>
<comment type="caution">
    <text evidence="4">The sequence shown here is derived from an EMBL/GenBank/DDBJ whole genome shotgun (WGS) entry which is preliminary data.</text>
</comment>